<protein>
    <submittedName>
        <fullName evidence="2">Uncharacterized protein</fullName>
    </submittedName>
</protein>
<dbReference type="AlphaFoldDB" id="A0A0A3Y1V4"/>
<accession>A0A0A3Y1V4</accession>
<feature type="region of interest" description="Disordered" evidence="1">
    <location>
        <begin position="101"/>
        <end position="133"/>
    </location>
</feature>
<dbReference type="RefSeq" id="WP_041955246.1">
    <property type="nucleotide sequence ID" value="NZ_JRPN01000010.1"/>
</dbReference>
<evidence type="ECO:0000313" key="3">
    <source>
        <dbReference type="Proteomes" id="UP000030377"/>
    </source>
</evidence>
<dbReference type="Proteomes" id="UP000030377">
    <property type="component" value="Unassembled WGS sequence"/>
</dbReference>
<comment type="caution">
    <text evidence="2">The sequence shown here is derived from an EMBL/GenBank/DDBJ whole genome shotgun (WGS) entry which is preliminary data.</text>
</comment>
<evidence type="ECO:0000256" key="1">
    <source>
        <dbReference type="SAM" id="MobiDB-lite"/>
    </source>
</evidence>
<sequence length="133" mass="15118">MNFQVTVLKILVSYPHGHAPMADLKRDMAILATSGREWAERTKRLAARVPDLDIFSQGLVERLDGGWRVTDKGRAVLEMMEARPVFEPPQVPKSVRESFRQMDGAPLALQNQRRQKRRRLRRAAAAKRTSSAP</sequence>
<organism evidence="2 3">
    <name type="scientific">Bradyrhizobium japonicum</name>
    <dbReference type="NCBI Taxonomy" id="375"/>
    <lineage>
        <taxon>Bacteria</taxon>
        <taxon>Pseudomonadati</taxon>
        <taxon>Pseudomonadota</taxon>
        <taxon>Alphaproteobacteria</taxon>
        <taxon>Hyphomicrobiales</taxon>
        <taxon>Nitrobacteraceae</taxon>
        <taxon>Bradyrhizobium</taxon>
    </lineage>
</organism>
<name>A0A0A3Y1V4_BRAJP</name>
<reference evidence="2 3" key="1">
    <citation type="submission" date="2014-09" db="EMBL/GenBank/DDBJ databases">
        <title>Draft genome of Bradyrhizobium japonicum Is-34.</title>
        <authorList>
            <person name="Tsurumaru H."/>
            <person name="Yamakawa T."/>
            <person name="Hashimoto S."/>
            <person name="Okizaki K."/>
            <person name="Kanesaki Y."/>
            <person name="Yoshikawa H."/>
            <person name="Yajima S."/>
        </authorList>
    </citation>
    <scope>NUCLEOTIDE SEQUENCE [LARGE SCALE GENOMIC DNA]</scope>
    <source>
        <strain evidence="2 3">Is-34</strain>
    </source>
</reference>
<evidence type="ECO:0000313" key="2">
    <source>
        <dbReference type="EMBL" id="KGT79519.1"/>
    </source>
</evidence>
<dbReference type="EMBL" id="JRPN01000010">
    <property type="protein sequence ID" value="KGT79519.1"/>
    <property type="molecule type" value="Genomic_DNA"/>
</dbReference>
<gene>
    <name evidence="2" type="ORF">MA20_11540</name>
</gene>
<feature type="compositionally biased region" description="Basic residues" evidence="1">
    <location>
        <begin position="113"/>
        <end position="125"/>
    </location>
</feature>
<proteinExistence type="predicted"/>